<feature type="compositionally biased region" description="Basic and acidic residues" evidence="2">
    <location>
        <begin position="93"/>
        <end position="110"/>
    </location>
</feature>
<feature type="coiled-coil region" evidence="1">
    <location>
        <begin position="722"/>
        <end position="749"/>
    </location>
</feature>
<feature type="coiled-coil region" evidence="1">
    <location>
        <begin position="1546"/>
        <end position="1655"/>
    </location>
</feature>
<protein>
    <submittedName>
        <fullName evidence="3">Uncharacterized protein</fullName>
    </submittedName>
</protein>
<feature type="region of interest" description="Disordered" evidence="2">
    <location>
        <begin position="1288"/>
        <end position="1314"/>
    </location>
</feature>
<feature type="coiled-coil region" evidence="1">
    <location>
        <begin position="2697"/>
        <end position="2731"/>
    </location>
</feature>
<feature type="coiled-coil region" evidence="1">
    <location>
        <begin position="859"/>
        <end position="968"/>
    </location>
</feature>
<feature type="coiled-coil region" evidence="1">
    <location>
        <begin position="1704"/>
        <end position="1731"/>
    </location>
</feature>
<feature type="compositionally biased region" description="Polar residues" evidence="2">
    <location>
        <begin position="2558"/>
        <end position="2573"/>
    </location>
</feature>
<feature type="coiled-coil region" evidence="1">
    <location>
        <begin position="2391"/>
        <end position="2418"/>
    </location>
</feature>
<feature type="coiled-coil region" evidence="1">
    <location>
        <begin position="2783"/>
        <end position="2810"/>
    </location>
</feature>
<keyword evidence="1" id="KW-0175">Coiled coil</keyword>
<reference evidence="3" key="1">
    <citation type="submission" date="2021-01" db="EMBL/GenBank/DDBJ databases">
        <authorList>
            <consortium name="Genoscope - CEA"/>
            <person name="William W."/>
        </authorList>
    </citation>
    <scope>NUCLEOTIDE SEQUENCE</scope>
</reference>
<feature type="region of interest" description="Disordered" evidence="2">
    <location>
        <begin position="84"/>
        <end position="111"/>
    </location>
</feature>
<gene>
    <name evidence="3" type="ORF">POCTA_138.1.T0810201</name>
</gene>
<feature type="region of interest" description="Disordered" evidence="2">
    <location>
        <begin position="1184"/>
        <end position="1204"/>
    </location>
</feature>
<feature type="coiled-coil region" evidence="1">
    <location>
        <begin position="1323"/>
        <end position="1357"/>
    </location>
</feature>
<dbReference type="EMBL" id="CAJJDP010000080">
    <property type="protein sequence ID" value="CAD8183676.1"/>
    <property type="molecule type" value="Genomic_DNA"/>
</dbReference>
<feature type="region of interest" description="Disordered" evidence="2">
    <location>
        <begin position="1871"/>
        <end position="1891"/>
    </location>
</feature>
<organism evidence="3 4">
    <name type="scientific">Paramecium octaurelia</name>
    <dbReference type="NCBI Taxonomy" id="43137"/>
    <lineage>
        <taxon>Eukaryota</taxon>
        <taxon>Sar</taxon>
        <taxon>Alveolata</taxon>
        <taxon>Ciliophora</taxon>
        <taxon>Intramacronucleata</taxon>
        <taxon>Oligohymenophorea</taxon>
        <taxon>Peniculida</taxon>
        <taxon>Parameciidae</taxon>
        <taxon>Paramecium</taxon>
    </lineage>
</organism>
<keyword evidence="4" id="KW-1185">Reference proteome</keyword>
<comment type="caution">
    <text evidence="3">The sequence shown here is derived from an EMBL/GenBank/DDBJ whole genome shotgun (WGS) entry which is preliminary data.</text>
</comment>
<dbReference type="OrthoDB" id="10426997at2759"/>
<feature type="coiled-coil region" evidence="1">
    <location>
        <begin position="1409"/>
        <end position="1436"/>
    </location>
</feature>
<feature type="coiled-coil region" evidence="1">
    <location>
        <begin position="2096"/>
        <end position="2123"/>
    </location>
</feature>
<evidence type="ECO:0000256" key="1">
    <source>
        <dbReference type="SAM" id="Coils"/>
    </source>
</evidence>
<feature type="coiled-coil region" evidence="1">
    <location>
        <begin position="52"/>
        <end position="79"/>
    </location>
</feature>
<dbReference type="OMA" id="VQNNQEM"/>
<feature type="region of interest" description="Disordered" evidence="2">
    <location>
        <begin position="2662"/>
        <end position="2688"/>
    </location>
</feature>
<evidence type="ECO:0000313" key="3">
    <source>
        <dbReference type="EMBL" id="CAD8183676.1"/>
    </source>
</evidence>
<name>A0A8S1WCW3_PAROT</name>
<feature type="coiled-coil region" evidence="1">
    <location>
        <begin position="636"/>
        <end position="670"/>
    </location>
</feature>
<evidence type="ECO:0000313" key="4">
    <source>
        <dbReference type="Proteomes" id="UP000683925"/>
    </source>
</evidence>
<feature type="coiled-coil region" evidence="1">
    <location>
        <begin position="2233"/>
        <end position="2342"/>
    </location>
</feature>
<feature type="coiled-coil region" evidence="1">
    <location>
        <begin position="1017"/>
        <end position="1044"/>
    </location>
</feature>
<feature type="region of interest" description="Disordered" evidence="2">
    <location>
        <begin position="2558"/>
        <end position="2578"/>
    </location>
</feature>
<feature type="coiled-coil region" evidence="1">
    <location>
        <begin position="2010"/>
        <end position="2044"/>
    </location>
</feature>
<feature type="compositionally biased region" description="Polar residues" evidence="2">
    <location>
        <begin position="1184"/>
        <end position="1199"/>
    </location>
</feature>
<sequence>MKSIQQVNSSSVPIGVKQIDTQLQKVKTLLDVEHQLTLERSFKESKLNKEFAQKLTQKVDQLQQERDKYKKQFEEGLKKVEGSGFGRTSFHSNKSDLDRQIQTERGKQPDRSALQQIWNEKGEQMQQEIECLKSENNQVTSDLRQAWQEIDQKEQLTKKLELQNSVLVNEIRKLQRKLQQERLNNTEIKAVKQKDISSSQEQLYSEIQNLRNQINELQDEINEYQEMIDSQQQQIEIQKTNNSQLRIERDNCVHNYAIAKAKLEIIFEEKDEMERQKKIDDESLNSLQACVSIQKENIEVLENEKNCLIHSIDQMKQLINNQEIRINDLKNENINLLEKLAEKPLQINLNLENEIANLQSSQQQDDDWFKKFNNLNDDYQRLNESYINLQTEYGNQKRNIENLEDQIKSEQVINNNLNQENDTLINQIQSLENLNRKLDQQNFELVDQINIYQTKEDKNCNLIQQLYETLDQQNIKNIHLKKQINRNVGNLFFVICKLLKSEKNNLIYQQKLQKQQAIINDLLIALQQKKQEDYNISNIKQQQEKSNDANLFESNQLKNLKMQNLKILGKLFRIIIKQKQKDQQIENLTERITKIKSINEALIIKGENEQEITEEQDDGEGQKKLRGQNNKLLGKLFRVMSQFNKKNKEIEELKERLHKQKAILDELSNSNNAPVLEEKGEDVGQAEEIEINQESQQIPEIAQLKKQKDILFGKLFRAMSLINKKNKEIESLSDRLNKQKAIIEELTSSNSENLAIEIEPQQIELQSAPNNLIEDNGNLELINTEQINKLKTTNDKSLSKLFRAMFLISKKNNQIDELNSRLLKQKAIIEELSQNDNAQQQRDKIHKLWGKLFRVISDLNVKQKQNEELQERLQKSKAIVESLLNKVPEKEEVIVSEMKQSDQNEITGQTDIIQRLEADQQQLKNRNVKLTSKMFRIMIKLSQKDKVIESLSERLHKQKAINDELQNQIVNTIQAQPESESKEIVVQEQVINPENFNKIKHSINKSYAKIFSLLFKLNQKDKIIDELNQRIVKLKSIISEYALNDDSLKKLKDKNHKLLAQQFKVVIKLAKQQQEIEELKNRLIKSKQLVVEQQHIVENLQQQLQNNVILNQEQDAPKESTLEQQGIDLSSKDEEIQRLIRQKNKQMGKLFKVMIQFERKNKEIEQLSQRLLKQKAINDELLLQNSSDETEVSSQSQQKNEPEQEIVQNNQEMKELQEENDHLKQDLKKQTNQNNRWLAKLFRALNCIKSKNSLVESLNQKLAKQKAINEELREQIKKNEEQVVNVEVKENSEQQVESAPASQDDGEGQKKLRGQNNKLLGKLFRVMSQFNKKNKEIEELKERLHKQKAILDELSNSNNAPVLEEKGEDVGQAEEIEINQESQQIPEIAQLKKQKDILFGKLFRAMSLINKKNKEIESLSDRLNKQKAIIEELTSSNSENLAIEIEPQQIELQSAPNNLIEDNGNLELINTEQINKLKTTNDKSLSKLFRAMFLISKKNNQIDELNSRLLKQKAIIEELSQNDNAQQQRDKIHKLWGKLFRVISDLNVKQKQNEELQERLQKSKAIVESLLNKVPEKEEVIVSEMKQSDQNEITGQTDIIQRLEADQQQLKNRNVKLTSKMFRIMIKLSQKDKVIESLSERLHKQKAINDELQNQIVNTIQAQPESESKEIVVQEQVINPENFNKIKHSINKSYAKIFSLLFKLNQKDKIIDELNQRIVKLKSIISEYALNDDSLKKLKDKNHKLLAQQFKVVIKLAKQQQEIEELKNRLIKSKQLVVEQQHIVENLQQQLQNNVILNQEQDAPKESTLEQQGIDLSSKDEEIQRLIRQKNKQMGKLFKVMIQFERKNKEIEQLSQRLLKQKAINDELLLQNSSDETEVSSQSQQKNEPEQEIVQNNQEMKELQEENDHLKQDLKKQTNQNNRWLAKLFRALNCIKSKNSLVESLNQKLAKQKAINEELREQIKKNEEQVVNVEVKENSEQQVESAPASQDDGEGQKKLRGQNNKLLGKLFRVMSQFNKKNKEIEELKERLHKQKAILDELSNSNNAPVLEEKGEDVGQAEEIEINQESQQIPEIAQLKKQKDILFGKLFRAMSLINKKNKEIESLSDRLNKQKAIIEELTSSNSENLAIEIEPQQIELQSAPNNLIEDNGNLELINTEQINKLKTTNDKSLSKLFRAMFLISKKNNQIDELNSRLLKQKAIIEELSQNDNAQQQRDKIHKLWGKLFRVISDLNVKQKQNEELQERLQKSKAIVESLLNKVPEKEEVIVSEMKQSDQNEITGQTDIIQRLEADQQQLKNRNVKLTSKMFRIMIKLSQKDKVIESLSERLHKQKAINDELQNQIVNTIQAQPESESKEIVVQEQVINPENFNKIKHSINKSYAKIFSLLFKLNQKDKIIDELNQRIVKLKSIISEYALNDDSLKKLKDKNHKLLAQQFKVVIKLAKQQQEIEELKNRLIKSKQLVVEQQHIVENLQQQLQNNVILNQEQDAPKESTLEQQGIDLSSKDEEIQRLIRQKNKQMGKLFKVMIQFERKNKEIEQLSQRLLKQKAINDELLLQNSSDETEVSSQSQQKNEPEQEIVQNNQEMKELQEENDHLKQDLKKQTNQNNRWLAKLFRALNCIKSKNSLVESLNQKLAKQKAINEELREQIKKNEEQVVNVEVKENSEQQVESAPASQDDGEGQKKLRGQNNKLLGKLFRVMSQFNKKNKEIEELKERLHKQKAILDELSNSNNAPVLEEKGEDVGQAEEIEINQESQQIPEIAQLKKQKDILFGKLFRAMSLINKKNKEIESLSDRLNKQKAIIEELTSSNSENLAIEIEPQQIEQPHYISSFQKENDILSFENLQLKQQYETLLTKYDTLEQKFNEKIVQFQTLIESLLKQNQDDIEENLQLSQLTKASNKVIKLLHQKQQDQSFENTSSSSSIISIQDESQNQIIYLQHQVTYLQSMVQEYGDGICHLNRRIQELYNKNTKLESLFKQNNCKKCSNL</sequence>
<feature type="coiled-coil region" evidence="1">
    <location>
        <begin position="122"/>
        <end position="339"/>
    </location>
</feature>
<proteinExistence type="predicted"/>
<feature type="coiled-coil region" evidence="1">
    <location>
        <begin position="372"/>
        <end position="448"/>
    </location>
</feature>
<evidence type="ECO:0000256" key="2">
    <source>
        <dbReference type="SAM" id="MobiDB-lite"/>
    </source>
</evidence>
<feature type="region of interest" description="Disordered" evidence="2">
    <location>
        <begin position="1975"/>
        <end position="2001"/>
    </location>
</feature>
<feature type="compositionally biased region" description="Polar residues" evidence="2">
    <location>
        <begin position="1871"/>
        <end position="1886"/>
    </location>
</feature>
<accession>A0A8S1WCW3</accession>
<dbReference type="Proteomes" id="UP000683925">
    <property type="component" value="Unassembled WGS sequence"/>
</dbReference>